<dbReference type="OrthoDB" id="5728337at2"/>
<protein>
    <submittedName>
        <fullName evidence="2">HD domain-containing protein</fullName>
    </submittedName>
</protein>
<dbReference type="Gene3D" id="1.10.3210.10">
    <property type="entry name" value="Hypothetical protein af1432"/>
    <property type="match status" value="1"/>
</dbReference>
<evidence type="ECO:0000313" key="2">
    <source>
        <dbReference type="EMBL" id="TLV03026.1"/>
    </source>
</evidence>
<keyword evidence="3" id="KW-1185">Reference proteome</keyword>
<comment type="caution">
    <text evidence="2">The sequence shown here is derived from an EMBL/GenBank/DDBJ whole genome shotgun (WGS) entry which is preliminary data.</text>
</comment>
<reference evidence="2 3" key="1">
    <citation type="submission" date="2019-05" db="EMBL/GenBank/DDBJ databases">
        <authorList>
            <person name="Qu J.-H."/>
        </authorList>
    </citation>
    <scope>NUCLEOTIDE SEQUENCE [LARGE SCALE GENOMIC DNA]</scope>
    <source>
        <strain evidence="2 3">T17</strain>
    </source>
</reference>
<dbReference type="InterPro" id="IPR003607">
    <property type="entry name" value="HD/PDEase_dom"/>
</dbReference>
<proteinExistence type="predicted"/>
<dbReference type="EMBL" id="VCEJ01000002">
    <property type="protein sequence ID" value="TLV03026.1"/>
    <property type="molecule type" value="Genomic_DNA"/>
</dbReference>
<dbReference type="CDD" id="cd00077">
    <property type="entry name" value="HDc"/>
    <property type="match status" value="1"/>
</dbReference>
<dbReference type="InterPro" id="IPR006674">
    <property type="entry name" value="HD_domain"/>
</dbReference>
<dbReference type="SUPFAM" id="SSF109604">
    <property type="entry name" value="HD-domain/PDEase-like"/>
    <property type="match status" value="1"/>
</dbReference>
<evidence type="ECO:0000313" key="3">
    <source>
        <dbReference type="Proteomes" id="UP000306402"/>
    </source>
</evidence>
<name>A0A5R9L385_9BACT</name>
<organism evidence="2 3">
    <name type="scientific">Dyadobacter luticola</name>
    <dbReference type="NCBI Taxonomy" id="1979387"/>
    <lineage>
        <taxon>Bacteria</taxon>
        <taxon>Pseudomonadati</taxon>
        <taxon>Bacteroidota</taxon>
        <taxon>Cytophagia</taxon>
        <taxon>Cytophagales</taxon>
        <taxon>Spirosomataceae</taxon>
        <taxon>Dyadobacter</taxon>
    </lineage>
</organism>
<accession>A0A5R9L385</accession>
<dbReference type="Proteomes" id="UP000306402">
    <property type="component" value="Unassembled WGS sequence"/>
</dbReference>
<evidence type="ECO:0000259" key="1">
    <source>
        <dbReference type="SMART" id="SM00471"/>
    </source>
</evidence>
<sequence>MQVEQAERYILEEMRNRLDQTLFYHGVHHTQDVARTAMEIASMEDITDQESLDLIKTAALYHDSGFMNTYAGHEEESCRIAEEVLPDFDYNPEQISLICGMIMATKIPQNPQTHFERIISDADLDYLGREDFEPIAATLFEELKARDVVHEVSKWNEIQVKFIDEHTYWTQSERDRRNALKEQHLAALR</sequence>
<gene>
    <name evidence="2" type="ORF">FEN17_05285</name>
</gene>
<feature type="domain" description="HD/PDEase" evidence="1">
    <location>
        <begin position="22"/>
        <end position="136"/>
    </location>
</feature>
<dbReference type="Pfam" id="PF01966">
    <property type="entry name" value="HD"/>
    <property type="match status" value="1"/>
</dbReference>
<dbReference type="AlphaFoldDB" id="A0A5R9L385"/>
<dbReference type="SMART" id="SM00471">
    <property type="entry name" value="HDc"/>
    <property type="match status" value="1"/>
</dbReference>
<dbReference type="RefSeq" id="WP_138364233.1">
    <property type="nucleotide sequence ID" value="NZ_VCEJ01000002.1"/>
</dbReference>